<dbReference type="AlphaFoldDB" id="A0A0L8BFZ1"/>
<sequence>MSDSIHPTAIHHLPAFVTAPGETDVLFNVVVIFMILAIFALGTFYLRLHSLPETMAHKSHKVQYELVAVLGLISLLTHNNIFWIAALILALIDLPDFSSPLAAIARSLERIAGKEDKPVAAEPPVAEPEPVASQPAASVHQAPVEGKV</sequence>
<keyword evidence="2" id="KW-1133">Transmembrane helix</keyword>
<dbReference type="Proteomes" id="UP000037425">
    <property type="component" value="Unassembled WGS sequence"/>
</dbReference>
<dbReference type="PATRIC" id="fig|106592.7.peg.5388"/>
<evidence type="ECO:0000313" key="4">
    <source>
        <dbReference type="Proteomes" id="UP000037425"/>
    </source>
</evidence>
<feature type="transmembrane region" description="Helical" evidence="2">
    <location>
        <begin position="66"/>
        <end position="92"/>
    </location>
</feature>
<dbReference type="RefSeq" id="WP_053252663.1">
    <property type="nucleotide sequence ID" value="NZ_LGAP01000037.1"/>
</dbReference>
<accession>A0A0L8BFZ1</accession>
<keyword evidence="2" id="KW-0812">Transmembrane</keyword>
<evidence type="ECO:0000313" key="3">
    <source>
        <dbReference type="EMBL" id="KOF13445.1"/>
    </source>
</evidence>
<gene>
    <name evidence="3" type="ORF">AC244_31005</name>
</gene>
<comment type="caution">
    <text evidence="3">The sequence shown here is derived from an EMBL/GenBank/DDBJ whole genome shotgun (WGS) entry which is preliminary data.</text>
</comment>
<keyword evidence="2" id="KW-0472">Membrane</keyword>
<feature type="transmembrane region" description="Helical" evidence="2">
    <location>
        <begin position="25"/>
        <end position="46"/>
    </location>
</feature>
<organism evidence="3 4">
    <name type="scientific">Ensifer adhaerens</name>
    <name type="common">Sinorhizobium morelense</name>
    <dbReference type="NCBI Taxonomy" id="106592"/>
    <lineage>
        <taxon>Bacteria</taxon>
        <taxon>Pseudomonadati</taxon>
        <taxon>Pseudomonadota</taxon>
        <taxon>Alphaproteobacteria</taxon>
        <taxon>Hyphomicrobiales</taxon>
        <taxon>Rhizobiaceae</taxon>
        <taxon>Sinorhizobium/Ensifer group</taxon>
        <taxon>Ensifer</taxon>
    </lineage>
</organism>
<evidence type="ECO:0000256" key="2">
    <source>
        <dbReference type="SAM" id="Phobius"/>
    </source>
</evidence>
<name>A0A0L8BFZ1_ENSAD</name>
<evidence type="ECO:0000256" key="1">
    <source>
        <dbReference type="SAM" id="MobiDB-lite"/>
    </source>
</evidence>
<dbReference type="OrthoDB" id="6228405at2"/>
<proteinExistence type="predicted"/>
<feature type="compositionally biased region" description="Low complexity" evidence="1">
    <location>
        <begin position="120"/>
        <end position="139"/>
    </location>
</feature>
<feature type="region of interest" description="Disordered" evidence="1">
    <location>
        <begin position="115"/>
        <end position="148"/>
    </location>
</feature>
<reference evidence="4" key="1">
    <citation type="submission" date="2015-07" db="EMBL/GenBank/DDBJ databases">
        <title>Whole genome sequence of an Ensifer adhaerens strain isolated from a cave pool in the Wind Cave National Park.</title>
        <authorList>
            <person name="Eng W.W.H."/>
            <person name="Gan H.M."/>
            <person name="Barton H.A."/>
            <person name="Savka M.A."/>
        </authorList>
    </citation>
    <scope>NUCLEOTIDE SEQUENCE [LARGE SCALE GENOMIC DNA]</scope>
    <source>
        <strain evidence="4">SD006</strain>
    </source>
</reference>
<dbReference type="EMBL" id="LGAP01000037">
    <property type="protein sequence ID" value="KOF13445.1"/>
    <property type="molecule type" value="Genomic_DNA"/>
</dbReference>
<protein>
    <submittedName>
        <fullName evidence="3">Uncharacterized protein</fullName>
    </submittedName>
</protein>